<dbReference type="RefSeq" id="WP_214155358.1">
    <property type="nucleotide sequence ID" value="NZ_JAHBAY010000003.1"/>
</dbReference>
<organism evidence="1 2">
    <name type="scientific">Kineosporia corallincola</name>
    <dbReference type="NCBI Taxonomy" id="2835133"/>
    <lineage>
        <taxon>Bacteria</taxon>
        <taxon>Bacillati</taxon>
        <taxon>Actinomycetota</taxon>
        <taxon>Actinomycetes</taxon>
        <taxon>Kineosporiales</taxon>
        <taxon>Kineosporiaceae</taxon>
        <taxon>Kineosporia</taxon>
    </lineage>
</organism>
<sequence length="54" mass="5650">MPITFLGMAQGGRSFEPEDFIGDPEVAEAVESIEGAATDAARLAAVQRLMGRLG</sequence>
<gene>
    <name evidence="1" type="ORF">KIH74_09035</name>
</gene>
<comment type="caution">
    <text evidence="1">The sequence shown here is derived from an EMBL/GenBank/DDBJ whole genome shotgun (WGS) entry which is preliminary data.</text>
</comment>
<proteinExistence type="predicted"/>
<accession>A0ABS5TDA0</accession>
<dbReference type="Proteomes" id="UP001197247">
    <property type="component" value="Unassembled WGS sequence"/>
</dbReference>
<dbReference type="EMBL" id="JAHBAY010000003">
    <property type="protein sequence ID" value="MBT0769068.1"/>
    <property type="molecule type" value="Genomic_DNA"/>
</dbReference>
<evidence type="ECO:0000313" key="1">
    <source>
        <dbReference type="EMBL" id="MBT0769068.1"/>
    </source>
</evidence>
<protein>
    <submittedName>
        <fullName evidence="1">Uncharacterized protein</fullName>
    </submittedName>
</protein>
<reference evidence="1 2" key="1">
    <citation type="submission" date="2021-05" db="EMBL/GenBank/DDBJ databases">
        <title>Kineosporia and Streptomyces sp. nov. two new marine actinobacteria isolated from Coral.</title>
        <authorList>
            <person name="Buangrab K."/>
            <person name="Sutthacheep M."/>
            <person name="Yeemin T."/>
            <person name="Harunari E."/>
            <person name="Igarashi Y."/>
            <person name="Kanchanasin P."/>
            <person name="Tanasupawat S."/>
            <person name="Phongsopitanun W."/>
        </authorList>
    </citation>
    <scope>NUCLEOTIDE SEQUENCE [LARGE SCALE GENOMIC DNA]</scope>
    <source>
        <strain evidence="1 2">J2-2</strain>
    </source>
</reference>
<keyword evidence="2" id="KW-1185">Reference proteome</keyword>
<name>A0ABS5TDA0_9ACTN</name>
<evidence type="ECO:0000313" key="2">
    <source>
        <dbReference type="Proteomes" id="UP001197247"/>
    </source>
</evidence>